<feature type="transmembrane region" description="Helical" evidence="1">
    <location>
        <begin position="58"/>
        <end position="79"/>
    </location>
</feature>
<dbReference type="Proteomes" id="UP001521137">
    <property type="component" value="Unassembled WGS sequence"/>
</dbReference>
<name>A0ABS9D809_9ALTE</name>
<dbReference type="PROSITE" id="PS50883">
    <property type="entry name" value="EAL"/>
    <property type="match status" value="1"/>
</dbReference>
<sequence length="604" mass="67805">MCLLLTYRLADLFYWQTKLRGSQYDVSAPMRRFIVGRYLTAFTLSVYSILFFDSMDVIELSCTLVVMSAMAGGAATVLAANKALSLSYAAILLIPLSLLCLFSTEDHHNIFGVLGFVFVGVMMSSARLSSKFTMDSILIKNQNSDLLKEMELKNAEIAESNLNLEEKVKSRTQEILTISRLDPLTKLFNRNAFSESLKLLIAKAEKENKPLALLFIDLDGFKNINDSHGHAVGDDVLTSIAHRLYMQAQNHEFLCRWGGDEFLIALQHRDEIEAKEFSTKLIHLLSQPIRVNSNSLSVGATIGIAMYPKHSKNEQELIELADTAMYAQKQTSKSDVRVFNDVMRESINRENRLKDGLSRALQMQQMYVTYQPVIDSQTGQVCFCEALLRWKLDGELIPPNEFIPIAEQNGFIHDIGSWVLQQACKVATKWTFDNTVNLSVNVSVSQLMHNNMLDVLEKTLKESGFPAEKLHIEITESIFVEDIQLAIQKIKALQKLKIKVSVDDFGTGFSSLSLLQSIAADVVKIDKNFIASMAEGGTAVIQATQHMAKELGYSVVAEGVETKAQADALISMGIQSLQGYYYSKPMRQEELENWHELYRQDASK</sequence>
<evidence type="ECO:0000259" key="3">
    <source>
        <dbReference type="PROSITE" id="PS50887"/>
    </source>
</evidence>
<gene>
    <name evidence="4" type="ORF">L0668_13330</name>
</gene>
<keyword evidence="5" id="KW-1185">Reference proteome</keyword>
<feature type="domain" description="EAL" evidence="2">
    <location>
        <begin position="350"/>
        <end position="599"/>
    </location>
</feature>
<dbReference type="InterPro" id="IPR052155">
    <property type="entry name" value="Biofilm_reg_signaling"/>
</dbReference>
<accession>A0ABS9D809</accession>
<reference evidence="4 5" key="1">
    <citation type="submission" date="2022-01" db="EMBL/GenBank/DDBJ databases">
        <title>Paraglaciecola sp. G1-23.</title>
        <authorList>
            <person name="Jin M.S."/>
            <person name="Han D.M."/>
            <person name="Kim H.M."/>
            <person name="Jeon C.O."/>
        </authorList>
    </citation>
    <scope>NUCLEOTIDE SEQUENCE [LARGE SCALE GENOMIC DNA]</scope>
    <source>
        <strain evidence="4 5">G1-23</strain>
    </source>
</reference>
<dbReference type="CDD" id="cd01949">
    <property type="entry name" value="GGDEF"/>
    <property type="match status" value="1"/>
</dbReference>
<dbReference type="EMBL" id="JAKGAS010000007">
    <property type="protein sequence ID" value="MCF2949098.1"/>
    <property type="molecule type" value="Genomic_DNA"/>
</dbReference>
<dbReference type="Pfam" id="PF00990">
    <property type="entry name" value="GGDEF"/>
    <property type="match status" value="1"/>
</dbReference>
<proteinExistence type="predicted"/>
<dbReference type="Gene3D" id="3.30.70.270">
    <property type="match status" value="1"/>
</dbReference>
<dbReference type="InterPro" id="IPR029787">
    <property type="entry name" value="Nucleotide_cyclase"/>
</dbReference>
<feature type="transmembrane region" description="Helical" evidence="1">
    <location>
        <begin position="110"/>
        <end position="128"/>
    </location>
</feature>
<evidence type="ECO:0000313" key="4">
    <source>
        <dbReference type="EMBL" id="MCF2949098.1"/>
    </source>
</evidence>
<dbReference type="PANTHER" id="PTHR44757:SF2">
    <property type="entry name" value="BIOFILM ARCHITECTURE MAINTENANCE PROTEIN MBAA"/>
    <property type="match status" value="1"/>
</dbReference>
<dbReference type="Pfam" id="PF00563">
    <property type="entry name" value="EAL"/>
    <property type="match status" value="1"/>
</dbReference>
<dbReference type="InterPro" id="IPR035919">
    <property type="entry name" value="EAL_sf"/>
</dbReference>
<protein>
    <submittedName>
        <fullName evidence="4">EAL domain-containing protein</fullName>
    </submittedName>
</protein>
<feature type="domain" description="GGDEF" evidence="3">
    <location>
        <begin position="209"/>
        <end position="341"/>
    </location>
</feature>
<dbReference type="InterPro" id="IPR000160">
    <property type="entry name" value="GGDEF_dom"/>
</dbReference>
<evidence type="ECO:0000313" key="5">
    <source>
        <dbReference type="Proteomes" id="UP001521137"/>
    </source>
</evidence>
<evidence type="ECO:0000256" key="1">
    <source>
        <dbReference type="SAM" id="Phobius"/>
    </source>
</evidence>
<keyword evidence="1" id="KW-1133">Transmembrane helix</keyword>
<dbReference type="InterPro" id="IPR043128">
    <property type="entry name" value="Rev_trsase/Diguanyl_cyclase"/>
</dbReference>
<dbReference type="RefSeq" id="WP_235313173.1">
    <property type="nucleotide sequence ID" value="NZ_JAKGAS010000007.1"/>
</dbReference>
<organism evidence="4 5">
    <name type="scientific">Paraglaciecola algarum</name>
    <dbReference type="NCBI Taxonomy" id="3050085"/>
    <lineage>
        <taxon>Bacteria</taxon>
        <taxon>Pseudomonadati</taxon>
        <taxon>Pseudomonadota</taxon>
        <taxon>Gammaproteobacteria</taxon>
        <taxon>Alteromonadales</taxon>
        <taxon>Alteromonadaceae</taxon>
        <taxon>Paraglaciecola</taxon>
    </lineage>
</organism>
<dbReference type="PROSITE" id="PS50887">
    <property type="entry name" value="GGDEF"/>
    <property type="match status" value="1"/>
</dbReference>
<dbReference type="SUPFAM" id="SSF141868">
    <property type="entry name" value="EAL domain-like"/>
    <property type="match status" value="1"/>
</dbReference>
<dbReference type="PANTHER" id="PTHR44757">
    <property type="entry name" value="DIGUANYLATE CYCLASE DGCP"/>
    <property type="match status" value="1"/>
</dbReference>
<comment type="caution">
    <text evidence="4">The sequence shown here is derived from an EMBL/GenBank/DDBJ whole genome shotgun (WGS) entry which is preliminary data.</text>
</comment>
<dbReference type="SUPFAM" id="SSF55073">
    <property type="entry name" value="Nucleotide cyclase"/>
    <property type="match status" value="1"/>
</dbReference>
<feature type="transmembrane region" description="Helical" evidence="1">
    <location>
        <begin position="86"/>
        <end position="104"/>
    </location>
</feature>
<dbReference type="SMART" id="SM00052">
    <property type="entry name" value="EAL"/>
    <property type="match status" value="1"/>
</dbReference>
<dbReference type="NCBIfam" id="TIGR00254">
    <property type="entry name" value="GGDEF"/>
    <property type="match status" value="1"/>
</dbReference>
<dbReference type="InterPro" id="IPR001633">
    <property type="entry name" value="EAL_dom"/>
</dbReference>
<feature type="transmembrane region" description="Helical" evidence="1">
    <location>
        <begin position="34"/>
        <end position="52"/>
    </location>
</feature>
<dbReference type="CDD" id="cd01948">
    <property type="entry name" value="EAL"/>
    <property type="match status" value="1"/>
</dbReference>
<keyword evidence="1" id="KW-0472">Membrane</keyword>
<evidence type="ECO:0000259" key="2">
    <source>
        <dbReference type="PROSITE" id="PS50883"/>
    </source>
</evidence>
<dbReference type="SMART" id="SM00267">
    <property type="entry name" value="GGDEF"/>
    <property type="match status" value="1"/>
</dbReference>
<keyword evidence="1" id="KW-0812">Transmembrane</keyword>
<dbReference type="Gene3D" id="3.20.20.450">
    <property type="entry name" value="EAL domain"/>
    <property type="match status" value="1"/>
</dbReference>